<sequence length="103" mass="11555">MENECFFFFFYVIYRHVNNLRSDQRRLHLLGAAFVSTRATGGGGGGVALHLYCRSGPSASGPVFFLLIFFFKAGGLRNLLPTRTTFVARSFWSSKRNVSCFST</sequence>
<organism evidence="1 2">
    <name type="scientific">Trypanosoma brucei gambiense (strain MHOM/CI/86/DAL972)</name>
    <dbReference type="NCBI Taxonomy" id="679716"/>
    <lineage>
        <taxon>Eukaryota</taxon>
        <taxon>Discoba</taxon>
        <taxon>Euglenozoa</taxon>
        <taxon>Kinetoplastea</taxon>
        <taxon>Metakinetoplastina</taxon>
        <taxon>Trypanosomatida</taxon>
        <taxon>Trypanosomatidae</taxon>
        <taxon>Trypanosoma</taxon>
    </lineage>
</organism>
<reference evidence="2" key="1">
    <citation type="journal article" date="2010" name="PLoS Negl. Trop. Dis.">
        <title>The genome sequence of Trypanosoma brucei gambiense, causative agent of chronic human african trypanosomiasis.</title>
        <authorList>
            <person name="Jackson A.P."/>
            <person name="Sanders M."/>
            <person name="Berry A."/>
            <person name="McQuillan J."/>
            <person name="Aslett M.A."/>
            <person name="Quail M.A."/>
            <person name="Chukualim B."/>
            <person name="Capewell P."/>
            <person name="MacLeod A."/>
            <person name="Melville S.E."/>
            <person name="Gibson W."/>
            <person name="Barry J.D."/>
            <person name="Berriman M."/>
            <person name="Hertz-Fowler C."/>
        </authorList>
    </citation>
    <scope>NUCLEOTIDE SEQUENCE [LARGE SCALE GENOMIC DNA]</scope>
    <source>
        <strain evidence="2">MHOM/CI/86/DAL972</strain>
    </source>
</reference>
<evidence type="ECO:0000313" key="1">
    <source>
        <dbReference type="EMBL" id="CBH16616.1"/>
    </source>
</evidence>
<protein>
    <submittedName>
        <fullName evidence="1">Uncharacterized protein</fullName>
    </submittedName>
</protein>
<dbReference type="GeneID" id="23864953"/>
<accession>D0A058</accession>
<dbReference type="EMBL" id="FN554973">
    <property type="protein sequence ID" value="CBH16616.1"/>
    <property type="molecule type" value="Genomic_DNA"/>
</dbReference>
<dbReference type="Proteomes" id="UP000002316">
    <property type="component" value="Chromosome 10"/>
</dbReference>
<dbReference type="RefSeq" id="XP_011778880.1">
    <property type="nucleotide sequence ID" value="XM_011780578.1"/>
</dbReference>
<evidence type="ECO:0000313" key="2">
    <source>
        <dbReference type="Proteomes" id="UP000002316"/>
    </source>
</evidence>
<proteinExistence type="predicted"/>
<dbReference type="AlphaFoldDB" id="D0A058"/>
<dbReference type="KEGG" id="tbg:TbgDal_X17190"/>
<name>D0A058_TRYB9</name>
<gene>
    <name evidence="1" type="ORF">TbgDal_X17190</name>
</gene>